<keyword evidence="5" id="KW-0472">Membrane</keyword>
<comment type="subcellular location">
    <subcellularLocation>
        <location evidence="1">Membrane</location>
        <topology evidence="1">Single-pass membrane protein</topology>
    </subcellularLocation>
</comment>
<evidence type="ECO:0000313" key="12">
    <source>
        <dbReference type="Proteomes" id="UP000298787"/>
    </source>
</evidence>
<dbReference type="InterPro" id="IPR011990">
    <property type="entry name" value="TPR-like_helical_dom_sf"/>
</dbReference>
<accession>A0A4U5VBR7</accession>
<dbReference type="GO" id="GO:0005739">
    <property type="term" value="C:mitochondrion"/>
    <property type="evidence" value="ECO:0007669"/>
    <property type="project" value="TreeGrafter"/>
</dbReference>
<comment type="similarity">
    <text evidence="6">Belongs to the RMDN family.</text>
</comment>
<evidence type="ECO:0000256" key="7">
    <source>
        <dbReference type="ARBA" id="ARBA00039964"/>
    </source>
</evidence>
<reference evidence="11 12" key="1">
    <citation type="submission" date="2019-01" db="EMBL/GenBank/DDBJ databases">
        <title>Genome Assembly of Collichthys lucidus.</title>
        <authorList>
            <person name="Cai M."/>
            <person name="Xiao S."/>
        </authorList>
    </citation>
    <scope>NUCLEOTIDE SEQUENCE [LARGE SCALE GENOMIC DNA]</scope>
    <source>
        <strain evidence="11">JT15FE1705JMU</strain>
        <tissue evidence="11">Muscle</tissue>
    </source>
</reference>
<dbReference type="GO" id="GO:0008017">
    <property type="term" value="F:microtubule binding"/>
    <property type="evidence" value="ECO:0007669"/>
    <property type="project" value="TreeGrafter"/>
</dbReference>
<name>A0A4U5VBR7_COLLU</name>
<evidence type="ECO:0000256" key="1">
    <source>
        <dbReference type="ARBA" id="ARBA00004167"/>
    </source>
</evidence>
<evidence type="ECO:0000256" key="10">
    <source>
        <dbReference type="SAM" id="MobiDB-lite"/>
    </source>
</evidence>
<dbReference type="Proteomes" id="UP000298787">
    <property type="component" value="Chromosome 17"/>
</dbReference>
<dbReference type="PANTHER" id="PTHR16056:SF15">
    <property type="entry name" value="REGULATOR OF MICROTUBULE DYNAMICS PROTEIN 2"/>
    <property type="match status" value="1"/>
</dbReference>
<dbReference type="EMBL" id="CM014094">
    <property type="protein sequence ID" value="TKS85279.1"/>
    <property type="molecule type" value="Genomic_DNA"/>
</dbReference>
<proteinExistence type="inferred from homology"/>
<evidence type="ECO:0000256" key="9">
    <source>
        <dbReference type="SAM" id="Coils"/>
    </source>
</evidence>
<dbReference type="GO" id="GO:0097431">
    <property type="term" value="C:mitotic spindle pole"/>
    <property type="evidence" value="ECO:0007669"/>
    <property type="project" value="TreeGrafter"/>
</dbReference>
<evidence type="ECO:0000256" key="4">
    <source>
        <dbReference type="ARBA" id="ARBA00023054"/>
    </source>
</evidence>
<sequence>MADSKLLVLGALAGVASISLAVVYYQGFKSRRRNSEPGYYITRTNEQRTSVMLVDGPGLPGGQTEVLERLEALIKCVSELKDEMKSLKNALPTLQDHVREELRGHDETRRVSPLHRTTPTRRKRAAGTLTEARAGGRSSEEAESEGGYMTALTDSEEEELSDAEQRDEEQPADKLCDLLQRIDCLHQGTESDKRESLTILLEQREEFGQNSPFLWRLIRAYCDVHDVSSTLEEKKTYAESGKRVGEEAVGLNPMCAESHQWYAIMCGIMAEYDTVQNKIKNGYIFKDHLDKAIELKPQDPMSYYLLGRWCYAVAQLSWIERKVAATLFGEPPSATVEDALKNFLKVEEIQPGYSKLNYVFLAKCYKDLGQREKARKMCEAACSMNAVSKEDEEAQKELNLLCPVLGV</sequence>
<dbReference type="GO" id="GO:0016020">
    <property type="term" value="C:membrane"/>
    <property type="evidence" value="ECO:0007669"/>
    <property type="project" value="UniProtKB-SubCell"/>
</dbReference>
<dbReference type="InterPro" id="IPR049039">
    <property type="entry name" value="RMD1-3_a_helical_rpt"/>
</dbReference>
<feature type="coiled-coil region" evidence="9">
    <location>
        <begin position="67"/>
        <end position="97"/>
    </location>
</feature>
<keyword evidence="3" id="KW-1133">Transmembrane helix</keyword>
<dbReference type="SUPFAM" id="SSF48452">
    <property type="entry name" value="TPR-like"/>
    <property type="match status" value="1"/>
</dbReference>
<dbReference type="AlphaFoldDB" id="A0A4U5VBR7"/>
<dbReference type="STRING" id="240159.A0A4U5VBR7"/>
<keyword evidence="12" id="KW-1185">Reference proteome</keyword>
<evidence type="ECO:0000256" key="2">
    <source>
        <dbReference type="ARBA" id="ARBA00022692"/>
    </source>
</evidence>
<dbReference type="PANTHER" id="PTHR16056">
    <property type="entry name" value="REGULATOR OF MICROTUBULE DYNAMICS PROTEIN"/>
    <property type="match status" value="1"/>
</dbReference>
<evidence type="ECO:0000256" key="3">
    <source>
        <dbReference type="ARBA" id="ARBA00022989"/>
    </source>
</evidence>
<gene>
    <name evidence="11" type="ORF">D9C73_020064</name>
</gene>
<evidence type="ECO:0000313" key="11">
    <source>
        <dbReference type="EMBL" id="TKS85279.1"/>
    </source>
</evidence>
<keyword evidence="4 9" id="KW-0175">Coiled coil</keyword>
<evidence type="ECO:0000256" key="8">
    <source>
        <dbReference type="ARBA" id="ARBA00041609"/>
    </source>
</evidence>
<dbReference type="Gene3D" id="1.25.40.10">
    <property type="entry name" value="Tetratricopeptide repeat domain"/>
    <property type="match status" value="1"/>
</dbReference>
<protein>
    <recommendedName>
        <fullName evidence="7">Regulator of microtubule dynamics protein 2</fullName>
    </recommendedName>
    <alternativeName>
        <fullName evidence="8">Protein FAM82A1</fullName>
    </alternativeName>
</protein>
<feature type="compositionally biased region" description="Acidic residues" evidence="10">
    <location>
        <begin position="154"/>
        <end position="167"/>
    </location>
</feature>
<dbReference type="Pfam" id="PF21033">
    <property type="entry name" value="RMD1-3"/>
    <property type="match status" value="1"/>
</dbReference>
<organism evidence="11 12">
    <name type="scientific">Collichthys lucidus</name>
    <name type="common">Big head croaker</name>
    <name type="synonym">Sciaena lucida</name>
    <dbReference type="NCBI Taxonomy" id="240159"/>
    <lineage>
        <taxon>Eukaryota</taxon>
        <taxon>Metazoa</taxon>
        <taxon>Chordata</taxon>
        <taxon>Craniata</taxon>
        <taxon>Vertebrata</taxon>
        <taxon>Euteleostomi</taxon>
        <taxon>Actinopterygii</taxon>
        <taxon>Neopterygii</taxon>
        <taxon>Teleostei</taxon>
        <taxon>Neoteleostei</taxon>
        <taxon>Acanthomorphata</taxon>
        <taxon>Eupercaria</taxon>
        <taxon>Sciaenidae</taxon>
        <taxon>Collichthys</taxon>
    </lineage>
</organism>
<feature type="region of interest" description="Disordered" evidence="10">
    <location>
        <begin position="104"/>
        <end position="170"/>
    </location>
</feature>
<evidence type="ECO:0000256" key="5">
    <source>
        <dbReference type="ARBA" id="ARBA00023136"/>
    </source>
</evidence>
<keyword evidence="2" id="KW-0812">Transmembrane</keyword>
<dbReference type="GO" id="GO:0005876">
    <property type="term" value="C:spindle microtubule"/>
    <property type="evidence" value="ECO:0007669"/>
    <property type="project" value="TreeGrafter"/>
</dbReference>
<evidence type="ECO:0000256" key="6">
    <source>
        <dbReference type="ARBA" id="ARBA00038360"/>
    </source>
</evidence>